<feature type="binding site" evidence="5">
    <location>
        <begin position="130"/>
        <end position="131"/>
    </location>
    <ligand>
        <name>FAD</name>
        <dbReference type="ChEBI" id="CHEBI:57692"/>
    </ligand>
</feature>
<dbReference type="Gene3D" id="3.50.50.60">
    <property type="entry name" value="FAD/NAD(P)-binding domain"/>
    <property type="match status" value="1"/>
</dbReference>
<dbReference type="Proteomes" id="UP001069090">
    <property type="component" value="Unassembled WGS sequence"/>
</dbReference>
<dbReference type="InterPro" id="IPR001613">
    <property type="entry name" value="Flavin_amine_oxidase"/>
</dbReference>
<dbReference type="PANTHER" id="PTHR43563">
    <property type="entry name" value="AMINE OXIDASE"/>
    <property type="match status" value="1"/>
</dbReference>
<evidence type="ECO:0000313" key="7">
    <source>
        <dbReference type="EMBL" id="MCZ0865519.1"/>
    </source>
</evidence>
<dbReference type="NCBIfam" id="TIGR01409">
    <property type="entry name" value="TAT_signal_seq"/>
    <property type="match status" value="1"/>
</dbReference>
<dbReference type="Gene3D" id="1.10.405.10">
    <property type="entry name" value="Guanine Nucleotide Dissociation Inhibitor, domain 1"/>
    <property type="match status" value="1"/>
</dbReference>
<keyword evidence="4" id="KW-0560">Oxidoreductase</keyword>
<evidence type="ECO:0000313" key="8">
    <source>
        <dbReference type="Proteomes" id="UP001069090"/>
    </source>
</evidence>
<dbReference type="InterPro" id="IPR036188">
    <property type="entry name" value="FAD/NAD-bd_sf"/>
</dbReference>
<evidence type="ECO:0000256" key="2">
    <source>
        <dbReference type="ARBA" id="ARBA00005995"/>
    </source>
</evidence>
<evidence type="ECO:0000256" key="3">
    <source>
        <dbReference type="ARBA" id="ARBA00022729"/>
    </source>
</evidence>
<evidence type="ECO:0000259" key="6">
    <source>
        <dbReference type="Pfam" id="PF01593"/>
    </source>
</evidence>
<dbReference type="InterPro" id="IPR019546">
    <property type="entry name" value="TAT_signal_bac_arc"/>
</dbReference>
<dbReference type="InterPro" id="IPR006311">
    <property type="entry name" value="TAT_signal"/>
</dbReference>
<dbReference type="Pfam" id="PF01593">
    <property type="entry name" value="Amino_oxidase"/>
    <property type="match status" value="1"/>
</dbReference>
<keyword evidence="8" id="KW-1185">Reference proteome</keyword>
<dbReference type="InterPro" id="IPR002937">
    <property type="entry name" value="Amino_oxidase"/>
</dbReference>
<comment type="cofactor">
    <cofactor evidence="1">
        <name>FAD</name>
        <dbReference type="ChEBI" id="CHEBI:57692"/>
    </cofactor>
</comment>
<sequence>MPKQPRMAYSPITNIIRKVLDVGANSHQQGTPLKEALEMHDEQAATLAKQQKQLALESQDRRAFLQKTGVAAAVAAVSTSGVLSSRSAMAQGGPPSSGVKVAVVGAGLAGLRCAHRLNQLGSGFDVTVYEASTRLGGRCYTARGYFDDGQITEWGGEFINTDQTEIRNLANKLGLTLDDELASPPDGKQWMGYVDGQYYTESQINNDWDIELILTLNNALKAAPNPGQVTYENYNAEHLRLDNMLAADWMDEIGLGRNSSIGRLMLGLGVSELGVDPDQQSALNMLGIMSSKPHPAPERFRIRGGADQLITGMEQELPAGSVITDKALTAIQGSANGPYTLSFNDGSSAVCDALVLALPFTTLRDVDIAPAIWNAFRPQKRQAINELGMGHNAKVQVQCNSRTWHNPITANGELITPNGNTLTDPDSHIVSWDPTSNQAGSKGVLANYLGGSKGINLSSTQPFQVSHANDINNFLNSIENVFPGTAAAFNGKALTSAWEINPWSKGSYSSFWQGQYTAFGGAAAKQEGNIFFAGEHTDNKDHGYLNGAVRSGERAAIEVLHTFY</sequence>
<evidence type="ECO:0000256" key="5">
    <source>
        <dbReference type="PIRSR" id="PIRSR601613-1"/>
    </source>
</evidence>
<feature type="binding site" evidence="5">
    <location>
        <position position="448"/>
    </location>
    <ligand>
        <name>substrate</name>
    </ligand>
</feature>
<comment type="caution">
    <text evidence="7">The sequence shown here is derived from an EMBL/GenBank/DDBJ whole genome shotgun (WGS) entry which is preliminary data.</text>
</comment>
<organism evidence="7 8">
    <name type="scientific">Dasania phycosphaerae</name>
    <dbReference type="NCBI Taxonomy" id="2950436"/>
    <lineage>
        <taxon>Bacteria</taxon>
        <taxon>Pseudomonadati</taxon>
        <taxon>Pseudomonadota</taxon>
        <taxon>Gammaproteobacteria</taxon>
        <taxon>Cellvibrionales</taxon>
        <taxon>Spongiibacteraceae</taxon>
        <taxon>Dasania</taxon>
    </lineage>
</organism>
<dbReference type="SUPFAM" id="SSF54373">
    <property type="entry name" value="FAD-linked reductases, C-terminal domain"/>
    <property type="match status" value="1"/>
</dbReference>
<protein>
    <submittedName>
        <fullName evidence="7">NAD(P)/FAD-dependent oxidoreductase</fullName>
    </submittedName>
</protein>
<dbReference type="PROSITE" id="PS51318">
    <property type="entry name" value="TAT"/>
    <property type="match status" value="1"/>
</dbReference>
<evidence type="ECO:0000256" key="1">
    <source>
        <dbReference type="ARBA" id="ARBA00001974"/>
    </source>
</evidence>
<gene>
    <name evidence="7" type="ORF">O0V09_09925</name>
</gene>
<dbReference type="PANTHER" id="PTHR43563:SF1">
    <property type="entry name" value="AMINE OXIDASE [FLAVIN-CONTAINING] B"/>
    <property type="match status" value="1"/>
</dbReference>
<name>A0A9J6RMX2_9GAMM</name>
<accession>A0A9J6RMX2</accession>
<reference evidence="7 8" key="1">
    <citation type="submission" date="2022-12" db="EMBL/GenBank/DDBJ databases">
        <title>Dasania phycosphaerae sp. nov., isolated from particulate material of the south coast of Korea.</title>
        <authorList>
            <person name="Jiang Y."/>
        </authorList>
    </citation>
    <scope>NUCLEOTIDE SEQUENCE [LARGE SCALE GENOMIC DNA]</scope>
    <source>
        <strain evidence="7 8">GY-19</strain>
    </source>
</reference>
<dbReference type="RefSeq" id="WP_258331665.1">
    <property type="nucleotide sequence ID" value="NZ_JAPTGG010000007.1"/>
</dbReference>
<dbReference type="Gene3D" id="3.90.660.10">
    <property type="match status" value="1"/>
</dbReference>
<evidence type="ECO:0000256" key="4">
    <source>
        <dbReference type="ARBA" id="ARBA00023002"/>
    </source>
</evidence>
<dbReference type="PRINTS" id="PR00757">
    <property type="entry name" value="AMINEOXDASEF"/>
</dbReference>
<dbReference type="SUPFAM" id="SSF51905">
    <property type="entry name" value="FAD/NAD(P)-binding domain"/>
    <property type="match status" value="1"/>
</dbReference>
<dbReference type="EMBL" id="JAPTGG010000007">
    <property type="protein sequence ID" value="MCZ0865519.1"/>
    <property type="molecule type" value="Genomic_DNA"/>
</dbReference>
<dbReference type="GO" id="GO:0016491">
    <property type="term" value="F:oxidoreductase activity"/>
    <property type="evidence" value="ECO:0007669"/>
    <property type="project" value="UniProtKB-KW"/>
</dbReference>
<dbReference type="InterPro" id="IPR050703">
    <property type="entry name" value="Flavin_MAO"/>
</dbReference>
<feature type="domain" description="Amine oxidase" evidence="6">
    <location>
        <begin position="108"/>
        <end position="560"/>
    </location>
</feature>
<comment type="similarity">
    <text evidence="2">Belongs to the flavin monoamine oxidase family.</text>
</comment>
<dbReference type="AlphaFoldDB" id="A0A9J6RMX2"/>
<keyword evidence="3" id="KW-0732">Signal</keyword>
<proteinExistence type="inferred from homology"/>